<dbReference type="Proteomes" id="UP000279194">
    <property type="component" value="Unassembled WGS sequence"/>
</dbReference>
<evidence type="ECO:0000313" key="3">
    <source>
        <dbReference type="Proteomes" id="UP000279194"/>
    </source>
</evidence>
<protein>
    <submittedName>
        <fullName evidence="2">Uncharacterized protein</fullName>
    </submittedName>
</protein>
<dbReference type="AlphaFoldDB" id="A0A3L9DWY8"/>
<keyword evidence="1" id="KW-0472">Membrane</keyword>
<evidence type="ECO:0000256" key="1">
    <source>
        <dbReference type="SAM" id="Phobius"/>
    </source>
</evidence>
<dbReference type="OrthoDB" id="2236899at2"/>
<feature type="transmembrane region" description="Helical" evidence="1">
    <location>
        <begin position="152"/>
        <end position="172"/>
    </location>
</feature>
<evidence type="ECO:0000313" key="2">
    <source>
        <dbReference type="EMBL" id="RLY04473.1"/>
    </source>
</evidence>
<proteinExistence type="predicted"/>
<feature type="transmembrane region" description="Helical" evidence="1">
    <location>
        <begin position="121"/>
        <end position="140"/>
    </location>
</feature>
<keyword evidence="3" id="KW-1185">Reference proteome</keyword>
<dbReference type="EMBL" id="RCVM01000003">
    <property type="protein sequence ID" value="RLY04473.1"/>
    <property type="molecule type" value="Genomic_DNA"/>
</dbReference>
<organism evidence="2 3">
    <name type="scientific">Streptococcus hillyeri</name>
    <dbReference type="NCBI Taxonomy" id="2282420"/>
    <lineage>
        <taxon>Bacteria</taxon>
        <taxon>Bacillati</taxon>
        <taxon>Bacillota</taxon>
        <taxon>Bacilli</taxon>
        <taxon>Lactobacillales</taxon>
        <taxon>Streptococcaceae</taxon>
        <taxon>Streptococcus</taxon>
    </lineage>
</organism>
<feature type="transmembrane region" description="Helical" evidence="1">
    <location>
        <begin position="96"/>
        <end position="115"/>
    </location>
</feature>
<sequence>MKTREEWCRLFETVVGRAPTEIEVLAAEKSRFSPKAIIPISEGKFFEDSAVADEVVTVRDEVAISAPSLETIQNSDNVISSSKPTETFILNPSKEIIALPIVSFVISGVTILLSLVLKSPLLLLTLSLASLTLGIVSLAVNFNKKKKILSMIALPLAVGALVIATSVGIYHATVERFESIAQSRFDEDWDYDEEDSFEEAFDEEFYTDPDAPFRWTEEKFKSLNFEPDTITSSITADELVDKYGMANRGTYLDNYLTLSYSDETDSKYVDLSFFQNELGDWMLNHGYMTTEAKDIKIVAEEDYNSTWTKEEFDKLIEGDYDRLELGNSWKDILSKYGQPTFAEYTLSNYGDGFTKELNLYYTDWSADAGKLSDVSLTFTEKNGDYFLTYKYSE</sequence>
<accession>A0A3L9DWY8</accession>
<dbReference type="RefSeq" id="WP_121834856.1">
    <property type="nucleotide sequence ID" value="NZ_CP163513.1"/>
</dbReference>
<keyword evidence="1" id="KW-0812">Transmembrane</keyword>
<gene>
    <name evidence="2" type="ORF">EAF07_03280</name>
</gene>
<reference evidence="2 3" key="1">
    <citation type="submission" date="2018-10" db="EMBL/GenBank/DDBJ databases">
        <title>Streptococcus hillyeri sp. nov., isolated from equine tracheal sample.</title>
        <authorList>
            <person name="Macfadyen A.C."/>
            <person name="Waller A."/>
            <person name="Paterson G.K."/>
        </authorList>
    </citation>
    <scope>NUCLEOTIDE SEQUENCE [LARGE SCALE GENOMIC DNA]</scope>
    <source>
        <strain evidence="2 3">28462</strain>
    </source>
</reference>
<name>A0A3L9DWY8_9STRE</name>
<keyword evidence="1" id="KW-1133">Transmembrane helix</keyword>
<comment type="caution">
    <text evidence="2">The sequence shown here is derived from an EMBL/GenBank/DDBJ whole genome shotgun (WGS) entry which is preliminary data.</text>
</comment>